<protein>
    <submittedName>
        <fullName evidence="1">Uncharacterized protein</fullName>
    </submittedName>
</protein>
<dbReference type="AlphaFoldDB" id="A0A117DNZ2"/>
<organism evidence="1 2">
    <name type="scientific">Deinococcus grandis</name>
    <dbReference type="NCBI Taxonomy" id="57498"/>
    <lineage>
        <taxon>Bacteria</taxon>
        <taxon>Thermotogati</taxon>
        <taxon>Deinococcota</taxon>
        <taxon>Deinococci</taxon>
        <taxon>Deinococcales</taxon>
        <taxon>Deinococcaceae</taxon>
        <taxon>Deinococcus</taxon>
    </lineage>
</organism>
<sequence length="60" mass="6469">MRFEIAGLHTGPTDTDVARVSRHELIVRHGTAEDEAGAARLGLTAEQFQVLQASLAALNR</sequence>
<keyword evidence="2" id="KW-1185">Reference proteome</keyword>
<evidence type="ECO:0000313" key="1">
    <source>
        <dbReference type="EMBL" id="GAQ22542.1"/>
    </source>
</evidence>
<dbReference type="Proteomes" id="UP000056209">
    <property type="component" value="Unassembled WGS sequence"/>
</dbReference>
<name>A0A117DNZ2_9DEIO</name>
<dbReference type="OrthoDB" id="9909182at2"/>
<comment type="caution">
    <text evidence="1">The sequence shown here is derived from an EMBL/GenBank/DDBJ whole genome shotgun (WGS) entry which is preliminary data.</text>
</comment>
<reference evidence="2" key="1">
    <citation type="submission" date="2015-11" db="EMBL/GenBank/DDBJ databases">
        <title>Draft Genome Sequence of the Radioresistant Bacterium Deinococcus grandis, Isolated from Freshwater Fish in Japan.</title>
        <authorList>
            <person name="Satoh K."/>
            <person name="Onodera T."/>
            <person name="Omoso K."/>
            <person name="Takeda-Yano K."/>
            <person name="Katayama T."/>
            <person name="Oono Y."/>
            <person name="Narumi I."/>
        </authorList>
    </citation>
    <scope>NUCLEOTIDE SEQUENCE [LARGE SCALE GENOMIC DNA]</scope>
    <source>
        <strain evidence="2">ATCC 43672</strain>
    </source>
</reference>
<dbReference type="RefSeq" id="WP_058977735.1">
    <property type="nucleotide sequence ID" value="NZ_BCMS01000001.1"/>
</dbReference>
<accession>A0A117DNZ2</accession>
<evidence type="ECO:0000313" key="2">
    <source>
        <dbReference type="Proteomes" id="UP000056209"/>
    </source>
</evidence>
<dbReference type="EMBL" id="BCMS01000001">
    <property type="protein sequence ID" value="GAQ22542.1"/>
    <property type="molecule type" value="Genomic_DNA"/>
</dbReference>
<gene>
    <name evidence="1" type="ORF">DEIGR_102569</name>
</gene>
<proteinExistence type="predicted"/>